<dbReference type="InterPro" id="IPR036291">
    <property type="entry name" value="NAD(P)-bd_dom_sf"/>
</dbReference>
<evidence type="ECO:0000313" key="6">
    <source>
        <dbReference type="Proteomes" id="UP000323454"/>
    </source>
</evidence>
<dbReference type="PANTHER" id="PTHR11606:SF13">
    <property type="entry name" value="GLUTAMATE DEHYDROGENASE 1, MITOCHONDRIAL"/>
    <property type="match status" value="1"/>
</dbReference>
<dbReference type="Pfam" id="PF00208">
    <property type="entry name" value="ELFV_dehydrog"/>
    <property type="match status" value="1"/>
</dbReference>
<evidence type="ECO:0000256" key="2">
    <source>
        <dbReference type="ARBA" id="ARBA00023002"/>
    </source>
</evidence>
<dbReference type="PRINTS" id="PR00082">
    <property type="entry name" value="GLFDHDRGNASE"/>
</dbReference>
<reference evidence="5 6" key="2">
    <citation type="submission" date="2019-09" db="EMBL/GenBank/DDBJ databases">
        <authorList>
            <person name="Jin C."/>
        </authorList>
    </citation>
    <scope>NUCLEOTIDE SEQUENCE [LARGE SCALE GENOMIC DNA]</scope>
    <source>
        <strain evidence="5 6">AN110305</strain>
    </source>
</reference>
<dbReference type="SUPFAM" id="SSF51735">
    <property type="entry name" value="NAD(P)-binding Rossmann-fold domains"/>
    <property type="match status" value="1"/>
</dbReference>
<evidence type="ECO:0000259" key="4">
    <source>
        <dbReference type="SMART" id="SM00839"/>
    </source>
</evidence>
<dbReference type="RefSeq" id="WP_149852950.1">
    <property type="nucleotide sequence ID" value="NZ_VUOB01000057.1"/>
</dbReference>
<dbReference type="Gene3D" id="3.40.50.10860">
    <property type="entry name" value="Leucine Dehydrogenase, chain A, domain 1"/>
    <property type="match status" value="1"/>
</dbReference>
<dbReference type="SUPFAM" id="SSF53223">
    <property type="entry name" value="Aminoacid dehydrogenase-like, N-terminal domain"/>
    <property type="match status" value="1"/>
</dbReference>
<accession>A0A5B2WYA1</accession>
<dbReference type="Pfam" id="PF02812">
    <property type="entry name" value="ELFV_dehydrog_N"/>
    <property type="match status" value="1"/>
</dbReference>
<dbReference type="PANTHER" id="PTHR11606">
    <property type="entry name" value="GLUTAMATE DEHYDROGENASE"/>
    <property type="match status" value="1"/>
</dbReference>
<dbReference type="AlphaFoldDB" id="A0A5B2WYA1"/>
<comment type="caution">
    <text evidence="5">The sequence shown here is derived from an EMBL/GenBank/DDBJ whole genome shotgun (WGS) entry which is preliminary data.</text>
</comment>
<keyword evidence="6" id="KW-1185">Reference proteome</keyword>
<dbReference type="GO" id="GO:0004352">
    <property type="term" value="F:glutamate dehydrogenase (NAD+) activity"/>
    <property type="evidence" value="ECO:0007669"/>
    <property type="project" value="TreeGrafter"/>
</dbReference>
<dbReference type="InterPro" id="IPR006096">
    <property type="entry name" value="Glu/Leu/Phe/Val/Trp_DH_C"/>
</dbReference>
<dbReference type="InterPro" id="IPR006095">
    <property type="entry name" value="Glu/Leu/Phe/Val/Trp_DH"/>
</dbReference>
<keyword evidence="2 3" id="KW-0560">Oxidoreductase</keyword>
<dbReference type="Proteomes" id="UP000323454">
    <property type="component" value="Unassembled WGS sequence"/>
</dbReference>
<evidence type="ECO:0000313" key="5">
    <source>
        <dbReference type="EMBL" id="KAA2255379.1"/>
    </source>
</evidence>
<dbReference type="SMART" id="SM00839">
    <property type="entry name" value="ELFV_dehydrog"/>
    <property type="match status" value="1"/>
</dbReference>
<feature type="domain" description="Glutamate/phenylalanine/leucine/valine/L-tryptophan dehydrogenase C-terminal" evidence="4">
    <location>
        <begin position="153"/>
        <end position="364"/>
    </location>
</feature>
<dbReference type="InterPro" id="IPR006097">
    <property type="entry name" value="Glu/Leu/Phe/Val/Trp_DH_dimer"/>
</dbReference>
<name>A0A5B2WYA1_9PSEU</name>
<evidence type="ECO:0000256" key="1">
    <source>
        <dbReference type="ARBA" id="ARBA00006382"/>
    </source>
</evidence>
<comment type="similarity">
    <text evidence="1 3">Belongs to the Glu/Leu/Phe/Val dehydrogenases family.</text>
</comment>
<reference evidence="5 6" key="1">
    <citation type="submission" date="2019-09" db="EMBL/GenBank/DDBJ databases">
        <title>Goodfellowia gen. nov., a new genus of the Pseudonocardineae related to Actinoalloteichus, containing Goodfellowia coeruleoviolacea gen. nov., comb. nov. gen. nov., comb. nov.</title>
        <authorList>
            <person name="Labeda D."/>
        </authorList>
    </citation>
    <scope>NUCLEOTIDE SEQUENCE [LARGE SCALE GENOMIC DNA]</scope>
    <source>
        <strain evidence="5 6">AN110305</strain>
    </source>
</reference>
<proteinExistence type="inferred from homology"/>
<sequence length="380" mass="39327">MSLTLLHSDATNASSPLFSTTLSLPGRDADGWVVVDSMVDGLAMGGTRMTTTVSEAELASLARAMTYKLALVDLPIGGAKAGIRPRGEIQDRSALMRTFGQVARPLLHGGVYLGCDQGTTHADRDEFFAAAGYDIATVPGATRLDVNWAEFWHTMADITGYGVAVATLSTLRASTAKGPQRVVLQGFGTVGRSVAQHLTEHGHLVVGVADVLGTIEDPAGLPVDKLIANTSSDGTIDRAGLPDSVKVHDGDRAWLSVDADVLVLAAGANAIDDAALPLVRAGLIVEGGNLSCTRSARRLLRLAGHTVLPDVVVNVGGAAVTGCILAGVAPSGLTVPQISAWLREWIGGKVTTNCTLIADLVRSGSTDPVAELLADRNIAC</sequence>
<dbReference type="EMBL" id="VUOB01000057">
    <property type="protein sequence ID" value="KAA2255379.1"/>
    <property type="molecule type" value="Genomic_DNA"/>
</dbReference>
<gene>
    <name evidence="5" type="ORF">F0L68_28675</name>
</gene>
<dbReference type="GO" id="GO:0006538">
    <property type="term" value="P:L-glutamate catabolic process"/>
    <property type="evidence" value="ECO:0007669"/>
    <property type="project" value="TreeGrafter"/>
</dbReference>
<evidence type="ECO:0000256" key="3">
    <source>
        <dbReference type="RuleBase" id="RU004417"/>
    </source>
</evidence>
<dbReference type="OrthoDB" id="9803297at2"/>
<dbReference type="Gene3D" id="3.40.50.720">
    <property type="entry name" value="NAD(P)-binding Rossmann-like Domain"/>
    <property type="match status" value="1"/>
</dbReference>
<dbReference type="InterPro" id="IPR046346">
    <property type="entry name" value="Aminoacid_DH-like_N_sf"/>
</dbReference>
<organism evidence="5 6">
    <name type="scientific">Solihabitans fulvus</name>
    <dbReference type="NCBI Taxonomy" id="1892852"/>
    <lineage>
        <taxon>Bacteria</taxon>
        <taxon>Bacillati</taxon>
        <taxon>Actinomycetota</taxon>
        <taxon>Actinomycetes</taxon>
        <taxon>Pseudonocardiales</taxon>
        <taxon>Pseudonocardiaceae</taxon>
        <taxon>Solihabitans</taxon>
    </lineage>
</organism>
<protein>
    <submittedName>
        <fullName evidence="5">Glu/Leu/Phe/Val dehydrogenase</fullName>
    </submittedName>
</protein>